<keyword evidence="1" id="KW-1133">Transmembrane helix</keyword>
<dbReference type="Proteomes" id="UP001139263">
    <property type="component" value="Unassembled WGS sequence"/>
</dbReference>
<name>A0A9X2AEU0_9BACL</name>
<evidence type="ECO:0008006" key="4">
    <source>
        <dbReference type="Google" id="ProtNLM"/>
    </source>
</evidence>
<keyword evidence="1" id="KW-0472">Membrane</keyword>
<organism evidence="2 3">
    <name type="scientific">Sulfoacidibacillus ferrooxidans</name>
    <dbReference type="NCBI Taxonomy" id="2005001"/>
    <lineage>
        <taxon>Bacteria</taxon>
        <taxon>Bacillati</taxon>
        <taxon>Bacillota</taxon>
        <taxon>Bacilli</taxon>
        <taxon>Bacillales</taxon>
        <taxon>Alicyclobacillaceae</taxon>
        <taxon>Sulfoacidibacillus</taxon>
    </lineage>
</organism>
<dbReference type="AlphaFoldDB" id="A0A9X2AEU0"/>
<keyword evidence="3" id="KW-1185">Reference proteome</keyword>
<feature type="transmembrane region" description="Helical" evidence="1">
    <location>
        <begin position="230"/>
        <end position="255"/>
    </location>
</feature>
<keyword evidence="1" id="KW-0812">Transmembrane</keyword>
<evidence type="ECO:0000313" key="3">
    <source>
        <dbReference type="Proteomes" id="UP001139263"/>
    </source>
</evidence>
<accession>A0A9X2AEU0</accession>
<comment type="caution">
    <text evidence="2">The sequence shown here is derived from an EMBL/GenBank/DDBJ whole genome shotgun (WGS) entry which is preliminary data.</text>
</comment>
<evidence type="ECO:0000256" key="1">
    <source>
        <dbReference type="SAM" id="Phobius"/>
    </source>
</evidence>
<reference evidence="2" key="1">
    <citation type="submission" date="2022-03" db="EMBL/GenBank/DDBJ databases">
        <title>Draft Genome Sequence of Firmicute Strain S0AB, a Heterotrophic Iron/Sulfur-Oxidizing Extreme Acidophile.</title>
        <authorList>
            <person name="Vergara E."/>
            <person name="Pakostova E."/>
            <person name="Johnson D.B."/>
            <person name="Holmes D.S."/>
        </authorList>
    </citation>
    <scope>NUCLEOTIDE SEQUENCE</scope>
    <source>
        <strain evidence="2">S0AB</strain>
    </source>
</reference>
<gene>
    <name evidence="2" type="ORF">MM817_03272</name>
</gene>
<protein>
    <recommendedName>
        <fullName evidence="4">Type II secretion system protein GspF domain-containing protein</fullName>
    </recommendedName>
</protein>
<proteinExistence type="predicted"/>
<sequence>MMSWLSLVTGAFVALSVIAFVLYRMEVVVDVRRALAPIRYGASVPKENPFVAIANAIERPEAATLWIRSAFIVSIVVVLVAVVVRFPLLVLLVGPVWLGLVLYSRSQLRSYRSKLAAQTRVSELMLVFLSRAGASVSDALHVLSSQFDEPLKSRLKEVEVKSHYATLPIALQQLADSTGVQQLADFASLVGESEQYGTPIADAVLRSYRLEARLRENKARKRFSNVSLELALISMGLIAFPGFGFILYALLQYILRMFTGAMI</sequence>
<feature type="transmembrane region" description="Helical" evidence="1">
    <location>
        <begin position="70"/>
        <end position="103"/>
    </location>
</feature>
<evidence type="ECO:0000313" key="2">
    <source>
        <dbReference type="EMBL" id="MCI0184975.1"/>
    </source>
</evidence>
<dbReference type="EMBL" id="JALBUF010000051">
    <property type="protein sequence ID" value="MCI0184975.1"/>
    <property type="molecule type" value="Genomic_DNA"/>
</dbReference>